<keyword evidence="2" id="KW-0238">DNA-binding</keyword>
<evidence type="ECO:0000313" key="6">
    <source>
        <dbReference type="Proteomes" id="UP001500888"/>
    </source>
</evidence>
<organism evidence="5 6">
    <name type="scientific">Sphaerisporangium flaviroseum</name>
    <dbReference type="NCBI Taxonomy" id="509199"/>
    <lineage>
        <taxon>Bacteria</taxon>
        <taxon>Bacillati</taxon>
        <taxon>Actinomycetota</taxon>
        <taxon>Actinomycetes</taxon>
        <taxon>Streptosporangiales</taxon>
        <taxon>Streptosporangiaceae</taxon>
        <taxon>Sphaerisporangium</taxon>
    </lineage>
</organism>
<dbReference type="NCBIfam" id="NF033788">
    <property type="entry name" value="HTH_metalloreg"/>
    <property type="match status" value="1"/>
</dbReference>
<dbReference type="EMBL" id="BAAAZR010000027">
    <property type="protein sequence ID" value="GAA3828470.1"/>
    <property type="molecule type" value="Genomic_DNA"/>
</dbReference>
<name>A0ABP7IVZ4_9ACTN</name>
<dbReference type="InterPro" id="IPR036388">
    <property type="entry name" value="WH-like_DNA-bd_sf"/>
</dbReference>
<evidence type="ECO:0000259" key="4">
    <source>
        <dbReference type="PROSITE" id="PS50987"/>
    </source>
</evidence>
<evidence type="ECO:0000256" key="3">
    <source>
        <dbReference type="ARBA" id="ARBA00023163"/>
    </source>
</evidence>
<evidence type="ECO:0000256" key="2">
    <source>
        <dbReference type="ARBA" id="ARBA00023125"/>
    </source>
</evidence>
<dbReference type="PANTHER" id="PTHR33154:SF18">
    <property type="entry name" value="ARSENICAL RESISTANCE OPERON REPRESSOR"/>
    <property type="match status" value="1"/>
</dbReference>
<dbReference type="InterPro" id="IPR051081">
    <property type="entry name" value="HTH_MetalResp_TranReg"/>
</dbReference>
<accession>A0ABP7IVZ4</accession>
<keyword evidence="3" id="KW-0804">Transcription</keyword>
<reference evidence="6" key="1">
    <citation type="journal article" date="2019" name="Int. J. Syst. Evol. Microbiol.">
        <title>The Global Catalogue of Microorganisms (GCM) 10K type strain sequencing project: providing services to taxonomists for standard genome sequencing and annotation.</title>
        <authorList>
            <consortium name="The Broad Institute Genomics Platform"/>
            <consortium name="The Broad Institute Genome Sequencing Center for Infectious Disease"/>
            <person name="Wu L."/>
            <person name="Ma J."/>
        </authorList>
    </citation>
    <scope>NUCLEOTIDE SEQUENCE [LARGE SCALE GENOMIC DNA]</scope>
    <source>
        <strain evidence="6">JCM 16908</strain>
    </source>
</reference>
<evidence type="ECO:0000313" key="5">
    <source>
        <dbReference type="EMBL" id="GAA3828470.1"/>
    </source>
</evidence>
<evidence type="ECO:0000256" key="1">
    <source>
        <dbReference type="ARBA" id="ARBA00023015"/>
    </source>
</evidence>
<feature type="domain" description="HTH arsR-type" evidence="4">
    <location>
        <begin position="21"/>
        <end position="118"/>
    </location>
</feature>
<comment type="caution">
    <text evidence="5">The sequence shown here is derived from an EMBL/GenBank/DDBJ whole genome shotgun (WGS) entry which is preliminary data.</text>
</comment>
<dbReference type="Pfam" id="PF12840">
    <property type="entry name" value="HTH_20"/>
    <property type="match status" value="1"/>
</dbReference>
<keyword evidence="1" id="KW-0805">Transcription regulation</keyword>
<dbReference type="InterPro" id="IPR001845">
    <property type="entry name" value="HTH_ArsR_DNA-bd_dom"/>
</dbReference>
<dbReference type="SMART" id="SM00418">
    <property type="entry name" value="HTH_ARSR"/>
    <property type="match status" value="1"/>
</dbReference>
<dbReference type="InterPro" id="IPR011991">
    <property type="entry name" value="ArsR-like_HTH"/>
</dbReference>
<proteinExistence type="predicted"/>
<dbReference type="Gene3D" id="1.10.10.10">
    <property type="entry name" value="Winged helix-like DNA-binding domain superfamily/Winged helix DNA-binding domain"/>
    <property type="match status" value="1"/>
</dbReference>
<dbReference type="InterPro" id="IPR036390">
    <property type="entry name" value="WH_DNA-bd_sf"/>
</dbReference>
<dbReference type="PRINTS" id="PR00778">
    <property type="entry name" value="HTHARSR"/>
</dbReference>
<dbReference type="SUPFAM" id="SSF46785">
    <property type="entry name" value="Winged helix' DNA-binding domain"/>
    <property type="match status" value="1"/>
</dbReference>
<protein>
    <recommendedName>
        <fullName evidence="4">HTH arsR-type domain-containing protein</fullName>
    </recommendedName>
</protein>
<keyword evidence="6" id="KW-1185">Reference proteome</keyword>
<dbReference type="RefSeq" id="WP_344946708.1">
    <property type="nucleotide sequence ID" value="NZ_BAAAZR010000027.1"/>
</dbReference>
<sequence length="118" mass="12506">MSKHGCSGADICCAPLAAAPVDVDQAAEVAAAFKALSDPVRVRLLSLIASHPGGEAYVNNLISAFDLTGPTISHHLRVLRQAGLIDCERRGTWVFYWVVPAALERLSTVLTVPARSPS</sequence>
<dbReference type="PROSITE" id="PS50987">
    <property type="entry name" value="HTH_ARSR_2"/>
    <property type="match status" value="1"/>
</dbReference>
<dbReference type="Proteomes" id="UP001500888">
    <property type="component" value="Unassembled WGS sequence"/>
</dbReference>
<gene>
    <name evidence="5" type="ORF">GCM10022226_56620</name>
</gene>
<dbReference type="CDD" id="cd00090">
    <property type="entry name" value="HTH_ARSR"/>
    <property type="match status" value="1"/>
</dbReference>
<dbReference type="PANTHER" id="PTHR33154">
    <property type="entry name" value="TRANSCRIPTIONAL REGULATOR, ARSR FAMILY"/>
    <property type="match status" value="1"/>
</dbReference>